<organism evidence="1">
    <name type="scientific">uncultured Anaerotruncus sp</name>
    <dbReference type="NCBI Taxonomy" id="905011"/>
    <lineage>
        <taxon>Bacteria</taxon>
        <taxon>Bacillati</taxon>
        <taxon>Bacillota</taxon>
        <taxon>Clostridia</taxon>
        <taxon>Eubacteriales</taxon>
        <taxon>Oscillospiraceae</taxon>
        <taxon>Anaerotruncus</taxon>
        <taxon>environmental samples</taxon>
    </lineage>
</organism>
<dbReference type="InterPro" id="IPR036390">
    <property type="entry name" value="WH_DNA-bd_sf"/>
</dbReference>
<dbReference type="EMBL" id="CACRSL010000003">
    <property type="protein sequence ID" value="VYS98556.1"/>
    <property type="molecule type" value="Genomic_DNA"/>
</dbReference>
<sequence>MRIAIIAAQNSLSRIREIDPVISHLCEPQYLPYADLEEMLSLCRVAQADGILFSGLLPYNTAQDALGPFPQPTAYLDVSQRDFYKALTRIAINNRGMDFSRVLIDATNKSFDLGGIFPPGKGPLYGPESDVRGSDIYQDYLSAYRNAWQSGRIDLVVTRLTSLSSALEREHIRHEILFPSKTSMIDTFRRLVREVEAQQMADSLSAFILVSPSEPGGMKGVLLYKALMDFGREQGASFVIRQSQERFDVVTSSGVARRLTRGYTFCPLEEYLREQLDFPVNIGWGIGADVLSARRNAARALGESQHSGGRGSFLVTQENQVIGPLGEENAIAYTGSPNHKAEVLSRLLSMSPLAVQKILSVLEKLGRDQLTSQELAEYLGITQRSASRLLGQITQRGGAQEVLSDGPSRRGRPQKRYQITFDALLAGAEEGAGHRE</sequence>
<gene>
    <name evidence="1" type="ORF">AULFYP135_01179</name>
</gene>
<name>A0A6N2SZF8_9FIRM</name>
<accession>A0A6N2SZF8</accession>
<proteinExistence type="predicted"/>
<evidence type="ECO:0000313" key="1">
    <source>
        <dbReference type="EMBL" id="VYS98556.1"/>
    </source>
</evidence>
<protein>
    <submittedName>
        <fullName evidence="1">Uncharacterized protein</fullName>
    </submittedName>
</protein>
<dbReference type="SUPFAM" id="SSF46785">
    <property type="entry name" value="Winged helix' DNA-binding domain"/>
    <property type="match status" value="1"/>
</dbReference>
<dbReference type="AlphaFoldDB" id="A0A6N2SZF8"/>
<reference evidence="1" key="1">
    <citation type="submission" date="2019-11" db="EMBL/GenBank/DDBJ databases">
        <authorList>
            <person name="Feng L."/>
        </authorList>
    </citation>
    <scope>NUCLEOTIDE SEQUENCE</scope>
    <source>
        <strain evidence="1">AundefinedLFYP135</strain>
    </source>
</reference>